<dbReference type="SUPFAM" id="SSF54495">
    <property type="entry name" value="UBC-like"/>
    <property type="match status" value="1"/>
</dbReference>
<comment type="caution">
    <text evidence="2">The sequence shown here is derived from an EMBL/GenBank/DDBJ whole genome shotgun (WGS) entry which is preliminary data.</text>
</comment>
<dbReference type="Gene3D" id="3.10.110.10">
    <property type="entry name" value="Ubiquitin Conjugating Enzyme"/>
    <property type="match status" value="1"/>
</dbReference>
<dbReference type="PROSITE" id="PS51322">
    <property type="entry name" value="UEV"/>
    <property type="match status" value="1"/>
</dbReference>
<dbReference type="AlphaFoldDB" id="A0A8S4BGX9"/>
<evidence type="ECO:0000259" key="1">
    <source>
        <dbReference type="PROSITE" id="PS51322"/>
    </source>
</evidence>
<feature type="domain" description="UEV" evidence="1">
    <location>
        <begin position="2"/>
        <end position="144"/>
    </location>
</feature>
<accession>A0A8S4BGX9</accession>
<dbReference type="CDD" id="cd11685">
    <property type="entry name" value="UEV_TSG101-like"/>
    <property type="match status" value="1"/>
</dbReference>
<dbReference type="Proteomes" id="UP000677803">
    <property type="component" value="Unassembled WGS sequence"/>
</dbReference>
<protein>
    <submittedName>
        <fullName evidence="2">(Atlantic silverside) hypothetical protein</fullName>
    </submittedName>
</protein>
<name>A0A8S4BGX9_9TELE</name>
<keyword evidence="3" id="KW-1185">Reference proteome</keyword>
<dbReference type="PANTHER" id="PTHR23306:SF25">
    <property type="entry name" value="TUMOR SUSCEPTIBILITY GENE 101 PROTEIN"/>
    <property type="match status" value="1"/>
</dbReference>
<gene>
    <name evidence="2" type="ORF">MMEN_LOCUS15089</name>
</gene>
<sequence length="185" mass="21347">MSFRRETIRKMLPKKYLRKHVAHEIHVAITYFKNLVPVMDRYVYNDGTAKNMMSLTGTVPVVISDRTYNIPISLWIEENYPLVPPVCYVNPTREMMIVRGKYISSNGEVQLPYLDSWNGQCDLVSLLQVMVAMFGEFPPVCKQPYPGHEQTSCSQQLQRKADGSVYLSLSREDDQPFKQENETSC</sequence>
<dbReference type="SMART" id="SM00212">
    <property type="entry name" value="UBCc"/>
    <property type="match status" value="1"/>
</dbReference>
<proteinExistence type="predicted"/>
<dbReference type="EMBL" id="CAJRST010022223">
    <property type="protein sequence ID" value="CAG5958250.1"/>
    <property type="molecule type" value="Genomic_DNA"/>
</dbReference>
<dbReference type="InterPro" id="IPR052070">
    <property type="entry name" value="ESCRT-I_UEV_domain"/>
</dbReference>
<dbReference type="GO" id="GO:0008333">
    <property type="term" value="P:endosome to lysosome transport"/>
    <property type="evidence" value="ECO:0007669"/>
    <property type="project" value="TreeGrafter"/>
</dbReference>
<organism evidence="2 3">
    <name type="scientific">Menidia menidia</name>
    <name type="common">Atlantic silverside</name>
    <dbReference type="NCBI Taxonomy" id="238744"/>
    <lineage>
        <taxon>Eukaryota</taxon>
        <taxon>Metazoa</taxon>
        <taxon>Chordata</taxon>
        <taxon>Craniata</taxon>
        <taxon>Vertebrata</taxon>
        <taxon>Euteleostomi</taxon>
        <taxon>Actinopterygii</taxon>
        <taxon>Neopterygii</taxon>
        <taxon>Teleostei</taxon>
        <taxon>Neoteleostei</taxon>
        <taxon>Acanthomorphata</taxon>
        <taxon>Ovalentaria</taxon>
        <taxon>Atherinomorphae</taxon>
        <taxon>Atheriniformes</taxon>
        <taxon>Atherinopsidae</taxon>
        <taxon>Menidiinae</taxon>
        <taxon>Menidia</taxon>
    </lineage>
</organism>
<evidence type="ECO:0000313" key="3">
    <source>
        <dbReference type="Proteomes" id="UP000677803"/>
    </source>
</evidence>
<evidence type="ECO:0000313" key="2">
    <source>
        <dbReference type="EMBL" id="CAG5958250.1"/>
    </source>
</evidence>
<dbReference type="InterPro" id="IPR016135">
    <property type="entry name" value="UBQ-conjugating_enzyme/RWD"/>
</dbReference>
<dbReference type="Pfam" id="PF05743">
    <property type="entry name" value="UEV"/>
    <property type="match status" value="1"/>
</dbReference>
<dbReference type="OrthoDB" id="306304at2759"/>
<reference evidence="2" key="1">
    <citation type="submission" date="2021-05" db="EMBL/GenBank/DDBJ databases">
        <authorList>
            <person name="Tigano A."/>
        </authorList>
    </citation>
    <scope>NUCLEOTIDE SEQUENCE</scope>
</reference>
<dbReference type="GO" id="GO:0015031">
    <property type="term" value="P:protein transport"/>
    <property type="evidence" value="ECO:0007669"/>
    <property type="project" value="InterPro"/>
</dbReference>
<dbReference type="InterPro" id="IPR008883">
    <property type="entry name" value="UEV_N"/>
</dbReference>
<dbReference type="PANTHER" id="PTHR23306">
    <property type="entry name" value="TUMOR SUSCEPTIBILITY GENE 101 PROTEIN-RELATED"/>
    <property type="match status" value="1"/>
</dbReference>
<dbReference type="GO" id="GO:0043130">
    <property type="term" value="F:ubiquitin binding"/>
    <property type="evidence" value="ECO:0007669"/>
    <property type="project" value="TreeGrafter"/>
</dbReference>
<dbReference type="GO" id="GO:0000813">
    <property type="term" value="C:ESCRT I complex"/>
    <property type="evidence" value="ECO:0007669"/>
    <property type="project" value="TreeGrafter"/>
</dbReference>